<evidence type="ECO:0000313" key="2">
    <source>
        <dbReference type="EMBL" id="MBY8822142.1"/>
    </source>
</evidence>
<proteinExistence type="predicted"/>
<dbReference type="PANTHER" id="PTHR10443">
    <property type="entry name" value="MICROSOMAL DIPEPTIDASE"/>
    <property type="match status" value="1"/>
</dbReference>
<gene>
    <name evidence="2" type="ORF">K7G82_07565</name>
</gene>
<keyword evidence="1" id="KW-0472">Membrane</keyword>
<dbReference type="Gene3D" id="3.20.20.140">
    <property type="entry name" value="Metal-dependent hydrolases"/>
    <property type="match status" value="1"/>
</dbReference>
<dbReference type="EMBL" id="JAINVV010000004">
    <property type="protein sequence ID" value="MBY8822142.1"/>
    <property type="molecule type" value="Genomic_DNA"/>
</dbReference>
<feature type="transmembrane region" description="Helical" evidence="1">
    <location>
        <begin position="12"/>
        <end position="32"/>
    </location>
</feature>
<name>A0ABS7PLF0_9SPHN</name>
<dbReference type="InterPro" id="IPR006311">
    <property type="entry name" value="TAT_signal"/>
</dbReference>
<dbReference type="PANTHER" id="PTHR10443:SF12">
    <property type="entry name" value="DIPEPTIDASE"/>
    <property type="match status" value="1"/>
</dbReference>
<sequence>MQQDKGISRRRMLGGGAAAVAAVAGFPMINLGQYRLNAASPKTYSKRAVDLVRKSLVIDMLAPIKLDFRPEYFAAPLSEKDAAEFRASGITGFHNAVGVGGADARSSVLEWMNAWQGFAGRNSHVFSLVGLGTDLDRAKREGKCGVIMGLQNSDHFETVADVKTFYQLGQRCSQLTYNSQNRLGSGSTDRVDGGISDYGAAIIKAMNEVGMLVDVSHSGDKTTLDAIDISTKPIAITHSNCRALNDHPRLKRDEAILALGKKSGVMGITGVRNFVSGKEPTTIVEMVNHIDHVVKLIGVDHVGIGSDADLNGYDDMPADQYKMLKSGYKESYAFRDKLDTDGFDQPMKMFDLTEELIRRNYSDANISAILGGNFRRLLGDTWL</sequence>
<protein>
    <submittedName>
        <fullName evidence="2">Dipeptidase</fullName>
    </submittedName>
</protein>
<dbReference type="InterPro" id="IPR032466">
    <property type="entry name" value="Metal_Hydrolase"/>
</dbReference>
<keyword evidence="1" id="KW-1133">Transmembrane helix</keyword>
<evidence type="ECO:0000256" key="1">
    <source>
        <dbReference type="SAM" id="Phobius"/>
    </source>
</evidence>
<evidence type="ECO:0000313" key="3">
    <source>
        <dbReference type="Proteomes" id="UP000706039"/>
    </source>
</evidence>
<dbReference type="PROSITE" id="PS51318">
    <property type="entry name" value="TAT"/>
    <property type="match status" value="1"/>
</dbReference>
<comment type="caution">
    <text evidence="2">The sequence shown here is derived from an EMBL/GenBank/DDBJ whole genome shotgun (WGS) entry which is preliminary data.</text>
</comment>
<keyword evidence="1" id="KW-0812">Transmembrane</keyword>
<dbReference type="Proteomes" id="UP000706039">
    <property type="component" value="Unassembled WGS sequence"/>
</dbReference>
<dbReference type="SUPFAM" id="SSF51556">
    <property type="entry name" value="Metallo-dependent hydrolases"/>
    <property type="match status" value="1"/>
</dbReference>
<accession>A0ABS7PLF0</accession>
<dbReference type="PROSITE" id="PS51365">
    <property type="entry name" value="RENAL_DIPEPTIDASE_2"/>
    <property type="match status" value="1"/>
</dbReference>
<dbReference type="RefSeq" id="WP_222989246.1">
    <property type="nucleotide sequence ID" value="NZ_JAINVV010000004.1"/>
</dbReference>
<keyword evidence="3" id="KW-1185">Reference proteome</keyword>
<dbReference type="InterPro" id="IPR008257">
    <property type="entry name" value="Pept_M19"/>
</dbReference>
<reference evidence="2 3" key="1">
    <citation type="submission" date="2021-08" db="EMBL/GenBank/DDBJ databases">
        <authorList>
            <person name="Tuo L."/>
        </authorList>
    </citation>
    <scope>NUCLEOTIDE SEQUENCE [LARGE SCALE GENOMIC DNA]</scope>
    <source>
        <strain evidence="2 3">JCM 31229</strain>
    </source>
</reference>
<dbReference type="Pfam" id="PF01244">
    <property type="entry name" value="Peptidase_M19"/>
    <property type="match status" value="1"/>
</dbReference>
<organism evidence="2 3">
    <name type="scientific">Sphingomonas colocasiae</name>
    <dbReference type="NCBI Taxonomy" id="1848973"/>
    <lineage>
        <taxon>Bacteria</taxon>
        <taxon>Pseudomonadati</taxon>
        <taxon>Pseudomonadota</taxon>
        <taxon>Alphaproteobacteria</taxon>
        <taxon>Sphingomonadales</taxon>
        <taxon>Sphingomonadaceae</taxon>
        <taxon>Sphingomonas</taxon>
    </lineage>
</organism>